<dbReference type="AlphaFoldDB" id="A0A815L0H5"/>
<name>A0A815L0H5_ADIRI</name>
<dbReference type="EMBL" id="CAJNOJ010000322">
    <property type="protein sequence ID" value="CAF1397934.1"/>
    <property type="molecule type" value="Genomic_DNA"/>
</dbReference>
<evidence type="ECO:0000256" key="1">
    <source>
        <dbReference type="SAM" id="MobiDB-lite"/>
    </source>
</evidence>
<protein>
    <submittedName>
        <fullName evidence="3">Uncharacterized protein</fullName>
    </submittedName>
</protein>
<evidence type="ECO:0000313" key="3">
    <source>
        <dbReference type="EMBL" id="CAF1397934.1"/>
    </source>
</evidence>
<comment type="caution">
    <text evidence="3">The sequence shown here is derived from an EMBL/GenBank/DDBJ whole genome shotgun (WGS) entry which is preliminary data.</text>
</comment>
<accession>A0A815L0H5</accession>
<dbReference type="Proteomes" id="UP000663852">
    <property type="component" value="Unassembled WGS sequence"/>
</dbReference>
<gene>
    <name evidence="3" type="ORF">EDS130_LOCUS35842</name>
    <name evidence="2" type="ORF">XAT740_LOCUS11677</name>
</gene>
<reference evidence="3" key="1">
    <citation type="submission" date="2021-02" db="EMBL/GenBank/DDBJ databases">
        <authorList>
            <person name="Nowell W R."/>
        </authorList>
    </citation>
    <scope>NUCLEOTIDE SEQUENCE</scope>
</reference>
<evidence type="ECO:0000313" key="4">
    <source>
        <dbReference type="Proteomes" id="UP000663828"/>
    </source>
</evidence>
<evidence type="ECO:0000313" key="5">
    <source>
        <dbReference type="Proteomes" id="UP000663852"/>
    </source>
</evidence>
<dbReference type="EMBL" id="CAJNOR010000645">
    <property type="protein sequence ID" value="CAF0971200.1"/>
    <property type="molecule type" value="Genomic_DNA"/>
</dbReference>
<dbReference type="OrthoDB" id="9987300at2759"/>
<sequence length="509" mass="59334">MRRIFNTNESVRLRQEILSQCIWSDTYSSLKHILKRTAHQLPLLISFLDPHAEQNLDEQQATKDNYRTIFFFDRNVSNKLLLTPLRQSEHQPDQFDIYPEYCTFAITDLFKGLFEFIRNGQRTAKVFINLEQLIAFITINVQSSIVFISRDRVVGYFQDSPQWSSKEYPQGSIFRAERVHRSSVLTGDGHRIPNDYLECRDEDGYTVFLKTDQNGRFSLISTSSEQQQSQSEMYVHSTQTPNIGQLIKHITGHNDNGNHNNCIRLVRGSVPQNFLCQYFQLVRQHSHDVLVGLTQEGLVIEWNLDSHVPCRYATNLNDILDTIDGSTLTQTLESYVDQARAHYRENFQLDMQLVSTVDWTAFFQYWKSIGKLRRKYNDDRPIPYQSRHRFHLVGSLHDLSDHPRTLAAAFRKYHNLLLTDENSIVQNKKSLSRKQSSLFSQMTKLIPVPLNSKRQHSDRSSHRNPLANALLFSTGEQPFDESIYDSNHILPTSSKDHLIQPNRRKTKRI</sequence>
<dbReference type="Proteomes" id="UP000663828">
    <property type="component" value="Unassembled WGS sequence"/>
</dbReference>
<evidence type="ECO:0000313" key="2">
    <source>
        <dbReference type="EMBL" id="CAF0971200.1"/>
    </source>
</evidence>
<organism evidence="3 5">
    <name type="scientific">Adineta ricciae</name>
    <name type="common">Rotifer</name>
    <dbReference type="NCBI Taxonomy" id="249248"/>
    <lineage>
        <taxon>Eukaryota</taxon>
        <taxon>Metazoa</taxon>
        <taxon>Spiralia</taxon>
        <taxon>Gnathifera</taxon>
        <taxon>Rotifera</taxon>
        <taxon>Eurotatoria</taxon>
        <taxon>Bdelloidea</taxon>
        <taxon>Adinetida</taxon>
        <taxon>Adinetidae</taxon>
        <taxon>Adineta</taxon>
    </lineage>
</organism>
<proteinExistence type="predicted"/>
<feature type="region of interest" description="Disordered" evidence="1">
    <location>
        <begin position="485"/>
        <end position="509"/>
    </location>
</feature>
<keyword evidence="4" id="KW-1185">Reference proteome</keyword>